<feature type="compositionally biased region" description="Low complexity" evidence="2">
    <location>
        <begin position="791"/>
        <end position="811"/>
    </location>
</feature>
<protein>
    <recommendedName>
        <fullName evidence="3">RelA/SpoT domain-containing protein</fullName>
    </recommendedName>
</protein>
<dbReference type="SMART" id="SM00954">
    <property type="entry name" value="RelA_SpoT"/>
    <property type="match status" value="1"/>
</dbReference>
<evidence type="ECO:0000313" key="4">
    <source>
        <dbReference type="EMBL" id="CAD8518486.1"/>
    </source>
</evidence>
<dbReference type="PANTHER" id="PTHR21262:SF0">
    <property type="entry name" value="GTP DIPHOSPHOKINASE RSH3, CHLOROPLASTIC-RELATED"/>
    <property type="match status" value="1"/>
</dbReference>
<feature type="compositionally biased region" description="Polar residues" evidence="2">
    <location>
        <begin position="110"/>
        <end position="120"/>
    </location>
</feature>
<evidence type="ECO:0000256" key="2">
    <source>
        <dbReference type="SAM" id="MobiDB-lite"/>
    </source>
</evidence>
<dbReference type="Gene3D" id="3.30.460.10">
    <property type="entry name" value="Beta Polymerase, domain 2"/>
    <property type="match status" value="1"/>
</dbReference>
<feature type="region of interest" description="Disordered" evidence="2">
    <location>
        <begin position="789"/>
        <end position="811"/>
    </location>
</feature>
<feature type="region of interest" description="Disordered" evidence="2">
    <location>
        <begin position="198"/>
        <end position="227"/>
    </location>
</feature>
<feature type="region of interest" description="Disordered" evidence="2">
    <location>
        <begin position="15"/>
        <end position="130"/>
    </location>
</feature>
<dbReference type="PANTHER" id="PTHR21262">
    <property type="entry name" value="GUANOSINE-3',5'-BIS DIPHOSPHATE 3'-PYROPHOSPHOHYDROLASE"/>
    <property type="match status" value="1"/>
</dbReference>
<dbReference type="SUPFAM" id="SSF109604">
    <property type="entry name" value="HD-domain/PDEase-like"/>
    <property type="match status" value="1"/>
</dbReference>
<gene>
    <name evidence="4" type="ORF">MCOM1403_LOCUS5912</name>
</gene>
<dbReference type="CDD" id="cd05399">
    <property type="entry name" value="NT_Rel-Spo_like"/>
    <property type="match status" value="1"/>
</dbReference>
<sequence length="851" mass="88628">MMLGTSPAHEALIHGAASSSRGGVPAAKQSVSPTAHSVADVRSASPSARVAGFSVLSSSPSETGNGNSMITPGSSFGGRAGAGGRRRSGDGVALAPSPSPTVTGFAVPSSAENSVGTRTRMTPLGSRSHADFPEETVVGFDTGSPPGVGELAAASPPMSPGGLSRSISALRGELSSATGSTGGVEPTVTVPVVTTAQRPRMAARHPPGECRSTTFPGHPPGHSPEKPPIHRAVGQSGLLSGRLEALTADEEATLLAAQARHDAFSSPAVVSAFRVAAAAHRGQLRKSGDSVLSAQVGAALIVAELGMDSKVVATALLHDVLDDTPVTERELRNTTPDSIVTMVTGVSKLSLVSQLQRSSGRSLAREERLKLRALLVAMTDARVVIVKLADRLQCLETIHALGEDTATRIAEETLSVYVPLASRLGVWSLKTRLEDACFAYLHPEAHDALSAELARDEQKAAVQRAVEDITSTLVADAGVSDFRDIYGRAKSLFSVHRKMLRKGVALGDVHDLRAVRVIVDSEDDCYAALEAIHGEFAPVPGKTKDYVRDAKVNGYQSLHTVVVAADGGPVEVQIRTAEMHRAAESGMAAHWRYKESVVNHRAIDEQVAWARFMLSWQGQLVDDKCRAAGVRIATAMGAGGGSVELEALQPCVPCECPFPAHCDDCPNHEDAILFGACGACAESSVSSLVSADSASMSRSRPAASPLEASAPIFVVVVVDGDMAVVELAKGARLSDVDFASVCGDEPGAARTAEFTAVESVAVNRETVPPGAEPAVTLRMGDLVEVRRRRLGGSPEGSPSTGSKLSHAAAAAIEEQRRRLSSTLKMDVSSLDGGVSNVVQRPAVHQPEGFFS</sequence>
<dbReference type="Pfam" id="PF13328">
    <property type="entry name" value="HD_4"/>
    <property type="match status" value="1"/>
</dbReference>
<dbReference type="Gene3D" id="1.10.3210.10">
    <property type="entry name" value="Hypothetical protein af1432"/>
    <property type="match status" value="1"/>
</dbReference>
<dbReference type="FunFam" id="1.10.3210.10:FF:000001">
    <property type="entry name" value="GTP pyrophosphokinase RelA"/>
    <property type="match status" value="1"/>
</dbReference>
<dbReference type="AlphaFoldDB" id="A0A7S0NKS6"/>
<evidence type="ECO:0000256" key="1">
    <source>
        <dbReference type="ARBA" id="ARBA00007476"/>
    </source>
</evidence>
<dbReference type="InterPro" id="IPR043519">
    <property type="entry name" value="NT_sf"/>
</dbReference>
<dbReference type="SUPFAM" id="SSF81301">
    <property type="entry name" value="Nucleotidyltransferase"/>
    <property type="match status" value="1"/>
</dbReference>
<evidence type="ECO:0000259" key="3">
    <source>
        <dbReference type="SMART" id="SM00954"/>
    </source>
</evidence>
<feature type="domain" description="RelA/SpoT" evidence="3">
    <location>
        <begin position="487"/>
        <end position="597"/>
    </location>
</feature>
<reference evidence="4" key="1">
    <citation type="submission" date="2021-01" db="EMBL/GenBank/DDBJ databases">
        <authorList>
            <person name="Corre E."/>
            <person name="Pelletier E."/>
            <person name="Niang G."/>
            <person name="Scheremetjew M."/>
            <person name="Finn R."/>
            <person name="Kale V."/>
            <person name="Holt S."/>
            <person name="Cochrane G."/>
            <person name="Meng A."/>
            <person name="Brown T."/>
            <person name="Cohen L."/>
        </authorList>
    </citation>
    <scope>NUCLEOTIDE SEQUENCE</scope>
    <source>
        <strain evidence="4">CCMP1723</strain>
    </source>
</reference>
<accession>A0A7S0NKS6</accession>
<name>A0A7S0NKS6_MICPS</name>
<organism evidence="4">
    <name type="scientific">Micromonas pusilla</name>
    <name type="common">Picoplanktonic green alga</name>
    <name type="synonym">Chromulina pusilla</name>
    <dbReference type="NCBI Taxonomy" id="38833"/>
    <lineage>
        <taxon>Eukaryota</taxon>
        <taxon>Viridiplantae</taxon>
        <taxon>Chlorophyta</taxon>
        <taxon>Mamiellophyceae</taxon>
        <taxon>Mamiellales</taxon>
        <taxon>Mamiellaceae</taxon>
        <taxon>Micromonas</taxon>
    </lineage>
</organism>
<feature type="compositionally biased region" description="Polar residues" evidence="2">
    <location>
        <begin position="55"/>
        <end position="72"/>
    </location>
</feature>
<dbReference type="EMBL" id="HBEQ01007431">
    <property type="protein sequence ID" value="CAD8518486.1"/>
    <property type="molecule type" value="Transcribed_RNA"/>
</dbReference>
<comment type="similarity">
    <text evidence="1">Belongs to the RelA/SpoT family.</text>
</comment>
<dbReference type="GO" id="GO:0009507">
    <property type="term" value="C:chloroplast"/>
    <property type="evidence" value="ECO:0007669"/>
    <property type="project" value="TreeGrafter"/>
</dbReference>
<dbReference type="Pfam" id="PF04607">
    <property type="entry name" value="RelA_SpoT"/>
    <property type="match status" value="1"/>
</dbReference>
<proteinExistence type="inferred from homology"/>
<dbReference type="InterPro" id="IPR007685">
    <property type="entry name" value="RelA_SpoT"/>
</dbReference>
<dbReference type="GO" id="GO:0015969">
    <property type="term" value="P:guanosine tetraphosphate metabolic process"/>
    <property type="evidence" value="ECO:0007669"/>
    <property type="project" value="InterPro"/>
</dbReference>